<feature type="region of interest" description="Disordered" evidence="5">
    <location>
        <begin position="286"/>
        <end position="340"/>
    </location>
</feature>
<feature type="compositionally biased region" description="Basic and acidic residues" evidence="5">
    <location>
        <begin position="391"/>
        <end position="410"/>
    </location>
</feature>
<name>A0A843U3T7_COLES</name>
<feature type="compositionally biased region" description="Basic residues" evidence="5">
    <location>
        <begin position="312"/>
        <end position="324"/>
    </location>
</feature>
<keyword evidence="4" id="KW-0539">Nucleus</keyword>
<dbReference type="InterPro" id="IPR004883">
    <property type="entry name" value="LOB"/>
</dbReference>
<evidence type="ECO:0000313" key="8">
    <source>
        <dbReference type="Proteomes" id="UP000652761"/>
    </source>
</evidence>
<evidence type="ECO:0000256" key="3">
    <source>
        <dbReference type="ARBA" id="ARBA00022473"/>
    </source>
</evidence>
<gene>
    <name evidence="7" type="ORF">Taro_010603</name>
</gene>
<dbReference type="GO" id="GO:0005634">
    <property type="term" value="C:nucleus"/>
    <property type="evidence" value="ECO:0007669"/>
    <property type="project" value="UniProtKB-SubCell"/>
</dbReference>
<dbReference type="OrthoDB" id="772606at2759"/>
<dbReference type="Proteomes" id="UP000652761">
    <property type="component" value="Unassembled WGS sequence"/>
</dbReference>
<dbReference type="Pfam" id="PF03195">
    <property type="entry name" value="LOB"/>
    <property type="match status" value="1"/>
</dbReference>
<evidence type="ECO:0000256" key="5">
    <source>
        <dbReference type="SAM" id="MobiDB-lite"/>
    </source>
</evidence>
<feature type="compositionally biased region" description="Low complexity" evidence="5">
    <location>
        <begin position="300"/>
        <end position="311"/>
    </location>
</feature>
<feature type="domain" description="LOB" evidence="6">
    <location>
        <begin position="21"/>
        <end position="122"/>
    </location>
</feature>
<organism evidence="7 8">
    <name type="scientific">Colocasia esculenta</name>
    <name type="common">Wild taro</name>
    <name type="synonym">Arum esculentum</name>
    <dbReference type="NCBI Taxonomy" id="4460"/>
    <lineage>
        <taxon>Eukaryota</taxon>
        <taxon>Viridiplantae</taxon>
        <taxon>Streptophyta</taxon>
        <taxon>Embryophyta</taxon>
        <taxon>Tracheophyta</taxon>
        <taxon>Spermatophyta</taxon>
        <taxon>Magnoliopsida</taxon>
        <taxon>Liliopsida</taxon>
        <taxon>Araceae</taxon>
        <taxon>Aroideae</taxon>
        <taxon>Colocasieae</taxon>
        <taxon>Colocasia</taxon>
    </lineage>
</organism>
<protein>
    <recommendedName>
        <fullName evidence="6">LOB domain-containing protein</fullName>
    </recommendedName>
</protein>
<evidence type="ECO:0000256" key="1">
    <source>
        <dbReference type="ARBA" id="ARBA00004123"/>
    </source>
</evidence>
<dbReference type="PANTHER" id="PTHR31301">
    <property type="entry name" value="LOB DOMAIN-CONTAINING PROTEIN 4-RELATED"/>
    <property type="match status" value="1"/>
</dbReference>
<sequence>SWGEGGSIAVMASSSSTTTNSPCAACKFLRRKCTPGCVFAPYFPPDQPAKFANVHRVFGASNVAKLLNDLSSAQREDAVNSLAYEAEARLRDPVYGCVGYISILQHRLKQLQQDLDDAKKELSSYIGPSAVSNPFLGAAAANQQPIPLVSPGHPFLDQQYSAMGAAVNLAATPASLSVVPYGMHSHAAVAAMGLGLPHAGTSPPTVLVQHHQQYHPHQIMEAQRLAAAAAAARENQEMLLRGYDVQQQQDLLRYGGSMDGSCGAASGGFNYISGVVSLAGPPSGLALSPHPFDSPVHNFQQHPHFQEQQQQQHHHQQQRQHHSQQTRQQEQRRVAGGESATATAPVAVAAAAAPGTAASLRLCPRRRRIYHVAHLRLCTLEEVAASSGDEQTPRGKDKRERRGDKREHRQMVTQRQQEQQGRPGAIKQTGSLHPTPPPSFPPVPPVTRPPPLLFRFLSSRRYSHFSMFCRRRIYKRTSPKLKTSIDFFFPHIS</sequence>
<feature type="compositionally biased region" description="Low complexity" evidence="5">
    <location>
        <begin position="411"/>
        <end position="422"/>
    </location>
</feature>
<keyword evidence="3" id="KW-0217">Developmental protein</keyword>
<evidence type="ECO:0000256" key="4">
    <source>
        <dbReference type="ARBA" id="ARBA00023242"/>
    </source>
</evidence>
<evidence type="ECO:0000259" key="6">
    <source>
        <dbReference type="PROSITE" id="PS50891"/>
    </source>
</evidence>
<dbReference type="EMBL" id="NMUH01000387">
    <property type="protein sequence ID" value="MQL78191.1"/>
    <property type="molecule type" value="Genomic_DNA"/>
</dbReference>
<reference evidence="7" key="1">
    <citation type="submission" date="2017-07" db="EMBL/GenBank/DDBJ databases">
        <title>Taro Niue Genome Assembly and Annotation.</title>
        <authorList>
            <person name="Atibalentja N."/>
            <person name="Keating K."/>
            <person name="Fields C.J."/>
        </authorList>
    </citation>
    <scope>NUCLEOTIDE SEQUENCE</scope>
    <source>
        <strain evidence="7">Niue_2</strain>
        <tissue evidence="7">Leaf</tissue>
    </source>
</reference>
<comment type="subcellular location">
    <subcellularLocation>
        <location evidence="1">Nucleus</location>
    </subcellularLocation>
</comment>
<evidence type="ECO:0000256" key="2">
    <source>
        <dbReference type="ARBA" id="ARBA00005474"/>
    </source>
</evidence>
<feature type="non-terminal residue" evidence="7">
    <location>
        <position position="1"/>
    </location>
</feature>
<comment type="similarity">
    <text evidence="2">Belongs to the LOB domain-containing protein family.</text>
</comment>
<keyword evidence="8" id="KW-1185">Reference proteome</keyword>
<accession>A0A843U3T7</accession>
<feature type="compositionally biased region" description="Pro residues" evidence="5">
    <location>
        <begin position="434"/>
        <end position="446"/>
    </location>
</feature>
<evidence type="ECO:0000313" key="7">
    <source>
        <dbReference type="EMBL" id="MQL78191.1"/>
    </source>
</evidence>
<dbReference type="PROSITE" id="PS50891">
    <property type="entry name" value="LOB"/>
    <property type="match status" value="1"/>
</dbReference>
<feature type="region of interest" description="Disordered" evidence="5">
    <location>
        <begin position="385"/>
        <end position="446"/>
    </location>
</feature>
<comment type="caution">
    <text evidence="7">The sequence shown here is derived from an EMBL/GenBank/DDBJ whole genome shotgun (WGS) entry which is preliminary data.</text>
</comment>
<proteinExistence type="inferred from homology"/>
<dbReference type="PANTHER" id="PTHR31301:SF83">
    <property type="entry name" value="PROTEIN ASYMMETRIC LEAVES 2"/>
    <property type="match status" value="1"/>
</dbReference>
<dbReference type="AlphaFoldDB" id="A0A843U3T7"/>